<accession>A0A0E9QVC6</accession>
<dbReference type="EMBL" id="GBXM01088185">
    <property type="protein sequence ID" value="JAH20392.1"/>
    <property type="molecule type" value="Transcribed_RNA"/>
</dbReference>
<evidence type="ECO:0000313" key="1">
    <source>
        <dbReference type="EMBL" id="JAH20392.1"/>
    </source>
</evidence>
<proteinExistence type="predicted"/>
<organism evidence="1">
    <name type="scientific">Anguilla anguilla</name>
    <name type="common">European freshwater eel</name>
    <name type="synonym">Muraena anguilla</name>
    <dbReference type="NCBI Taxonomy" id="7936"/>
    <lineage>
        <taxon>Eukaryota</taxon>
        <taxon>Metazoa</taxon>
        <taxon>Chordata</taxon>
        <taxon>Craniata</taxon>
        <taxon>Vertebrata</taxon>
        <taxon>Euteleostomi</taxon>
        <taxon>Actinopterygii</taxon>
        <taxon>Neopterygii</taxon>
        <taxon>Teleostei</taxon>
        <taxon>Anguilliformes</taxon>
        <taxon>Anguillidae</taxon>
        <taxon>Anguilla</taxon>
    </lineage>
</organism>
<reference evidence="1" key="1">
    <citation type="submission" date="2014-11" db="EMBL/GenBank/DDBJ databases">
        <authorList>
            <person name="Amaro Gonzalez C."/>
        </authorList>
    </citation>
    <scope>NUCLEOTIDE SEQUENCE</scope>
</reference>
<protein>
    <submittedName>
        <fullName evidence="1">Uncharacterized protein</fullName>
    </submittedName>
</protein>
<name>A0A0E9QVC6_ANGAN</name>
<reference evidence="1" key="2">
    <citation type="journal article" date="2015" name="Fish Shellfish Immunol.">
        <title>Early steps in the European eel (Anguilla anguilla)-Vibrio vulnificus interaction in the gills: Role of the RtxA13 toxin.</title>
        <authorList>
            <person name="Callol A."/>
            <person name="Pajuelo D."/>
            <person name="Ebbesson L."/>
            <person name="Teles M."/>
            <person name="MacKenzie S."/>
            <person name="Amaro C."/>
        </authorList>
    </citation>
    <scope>NUCLEOTIDE SEQUENCE</scope>
</reference>
<sequence length="29" mass="3548">MVKKYPECLPSGDFFVCLFFFCKTNWLKR</sequence>
<dbReference type="AlphaFoldDB" id="A0A0E9QVC6"/>